<dbReference type="Gene3D" id="3.30.1360.60">
    <property type="entry name" value="Glucose permease domain IIB"/>
    <property type="match status" value="1"/>
</dbReference>
<dbReference type="PROSITE" id="PS51098">
    <property type="entry name" value="PTS_EIIB_TYPE_1"/>
    <property type="match status" value="1"/>
</dbReference>
<keyword evidence="8" id="KW-0418">Kinase</keyword>
<dbReference type="GO" id="GO:0015771">
    <property type="term" value="P:trehalose transport"/>
    <property type="evidence" value="ECO:0007669"/>
    <property type="project" value="TreeGrafter"/>
</dbReference>
<evidence type="ECO:0000256" key="1">
    <source>
        <dbReference type="ARBA" id="ARBA00004651"/>
    </source>
</evidence>
<dbReference type="GO" id="GO:0009401">
    <property type="term" value="P:phosphoenolpyruvate-dependent sugar phosphotransferase system"/>
    <property type="evidence" value="ECO:0007669"/>
    <property type="project" value="UniProtKB-KW"/>
</dbReference>
<dbReference type="InterPro" id="IPR036878">
    <property type="entry name" value="Glu_permease_IIB"/>
</dbReference>
<keyword evidence="7" id="KW-0812">Transmembrane</keyword>
<evidence type="ECO:0000256" key="5">
    <source>
        <dbReference type="ARBA" id="ARBA00022679"/>
    </source>
</evidence>
<dbReference type="InterPro" id="IPR001996">
    <property type="entry name" value="PTS_IIB_1"/>
</dbReference>
<evidence type="ECO:0000256" key="10">
    <source>
        <dbReference type="ARBA" id="ARBA00023136"/>
    </source>
</evidence>
<dbReference type="InterPro" id="IPR003352">
    <property type="entry name" value="PTS_EIIC"/>
</dbReference>
<dbReference type="PROSITE" id="PS01035">
    <property type="entry name" value="PTS_EIIB_TYPE_1_CYS"/>
    <property type="match status" value="1"/>
</dbReference>
<dbReference type="FunFam" id="3.30.1360.60:FF:000001">
    <property type="entry name" value="PTS system glucose-specific IIBC component PtsG"/>
    <property type="match status" value="1"/>
</dbReference>
<keyword evidence="9" id="KW-1133">Transmembrane helix</keyword>
<dbReference type="InterPro" id="IPR010973">
    <property type="entry name" value="PTS_IIBC_sucr"/>
</dbReference>
<keyword evidence="2" id="KW-0813">Transport</keyword>
<gene>
    <name evidence="11" type="ORF">WI38_08140</name>
</gene>
<keyword evidence="3" id="KW-1003">Cell membrane</keyword>
<keyword evidence="10" id="KW-0472">Membrane</keyword>
<dbReference type="GO" id="GO:0008982">
    <property type="term" value="F:protein-N(PI)-phosphohistidine-sugar phosphotransferase activity"/>
    <property type="evidence" value="ECO:0007669"/>
    <property type="project" value="InterPro"/>
</dbReference>
<evidence type="ECO:0000256" key="2">
    <source>
        <dbReference type="ARBA" id="ARBA00022448"/>
    </source>
</evidence>
<evidence type="ECO:0000256" key="8">
    <source>
        <dbReference type="ARBA" id="ARBA00022777"/>
    </source>
</evidence>
<evidence type="ECO:0000313" key="12">
    <source>
        <dbReference type="Proteomes" id="UP000065521"/>
    </source>
</evidence>
<dbReference type="InterPro" id="IPR050558">
    <property type="entry name" value="PTS_Sugar-Specific_Components"/>
</dbReference>
<evidence type="ECO:0000256" key="9">
    <source>
        <dbReference type="ARBA" id="ARBA00022989"/>
    </source>
</evidence>
<evidence type="ECO:0000256" key="4">
    <source>
        <dbReference type="ARBA" id="ARBA00022597"/>
    </source>
</evidence>
<dbReference type="Pfam" id="PF00367">
    <property type="entry name" value="PTS_EIIB"/>
    <property type="match status" value="1"/>
</dbReference>
<dbReference type="NCBIfam" id="TIGR01996">
    <property type="entry name" value="PTS-II-BC-sucr"/>
    <property type="match status" value="1"/>
</dbReference>
<dbReference type="GO" id="GO:0090589">
    <property type="term" value="F:protein-phosphocysteine-trehalose phosphotransferase system transporter activity"/>
    <property type="evidence" value="ECO:0007669"/>
    <property type="project" value="TreeGrafter"/>
</dbReference>
<dbReference type="InterPro" id="IPR018113">
    <property type="entry name" value="PTrfase_EIIB_Cys"/>
</dbReference>
<dbReference type="CDD" id="cd00212">
    <property type="entry name" value="PTS_IIB_glc"/>
    <property type="match status" value="1"/>
</dbReference>
<dbReference type="EMBL" id="LOTN01000016">
    <property type="protein sequence ID" value="KUZ93558.1"/>
    <property type="molecule type" value="Genomic_DNA"/>
</dbReference>
<evidence type="ECO:0000256" key="7">
    <source>
        <dbReference type="ARBA" id="ARBA00022692"/>
    </source>
</evidence>
<dbReference type="PANTHER" id="PTHR30175">
    <property type="entry name" value="PHOSPHOTRANSFERASE SYSTEM TRANSPORT PROTEIN"/>
    <property type="match status" value="1"/>
</dbReference>
<dbReference type="GO" id="GO:0016301">
    <property type="term" value="F:kinase activity"/>
    <property type="evidence" value="ECO:0007669"/>
    <property type="project" value="UniProtKB-KW"/>
</dbReference>
<dbReference type="SUPFAM" id="SSF55604">
    <property type="entry name" value="Glucose permease domain IIB"/>
    <property type="match status" value="1"/>
</dbReference>
<dbReference type="PANTHER" id="PTHR30175:SF7">
    <property type="entry name" value="NEGATIVE REGULATOR OF SACY ACTIVITY"/>
    <property type="match status" value="1"/>
</dbReference>
<organism evidence="11 12">
    <name type="scientific">Burkholderia ubonensis</name>
    <dbReference type="NCBI Taxonomy" id="101571"/>
    <lineage>
        <taxon>Bacteria</taxon>
        <taxon>Pseudomonadati</taxon>
        <taxon>Pseudomonadota</taxon>
        <taxon>Betaproteobacteria</taxon>
        <taxon>Burkholderiales</taxon>
        <taxon>Burkholderiaceae</taxon>
        <taxon>Burkholderia</taxon>
        <taxon>Burkholderia cepacia complex</taxon>
    </lineage>
</organism>
<keyword evidence="6" id="KW-0598">Phosphotransferase system</keyword>
<dbReference type="InterPro" id="IPR013013">
    <property type="entry name" value="PTS_EIIC_1"/>
</dbReference>
<protein>
    <submittedName>
        <fullName evidence="11">PTS sucrose transporter subunit IIBC</fullName>
    </submittedName>
</protein>
<name>A0A102KJP7_9BURK</name>
<evidence type="ECO:0000256" key="3">
    <source>
        <dbReference type="ARBA" id="ARBA00022475"/>
    </source>
</evidence>
<evidence type="ECO:0000256" key="6">
    <source>
        <dbReference type="ARBA" id="ARBA00022683"/>
    </source>
</evidence>
<keyword evidence="4" id="KW-0762">Sugar transport</keyword>
<reference evidence="11 12" key="1">
    <citation type="submission" date="2015-11" db="EMBL/GenBank/DDBJ databases">
        <title>Expanding the genomic diversity of Burkholderia species for the development of highly accurate diagnostics.</title>
        <authorList>
            <person name="Sahl J."/>
            <person name="Keim P."/>
            <person name="Wagner D."/>
        </authorList>
    </citation>
    <scope>NUCLEOTIDE SEQUENCE [LARGE SCALE GENOMIC DNA]</scope>
    <source>
        <strain evidence="11 12">RF32-BP4</strain>
    </source>
</reference>
<evidence type="ECO:0000313" key="11">
    <source>
        <dbReference type="EMBL" id="KUZ93558.1"/>
    </source>
</evidence>
<dbReference type="Proteomes" id="UP000065521">
    <property type="component" value="Unassembled WGS sequence"/>
</dbReference>
<comment type="subcellular location">
    <subcellularLocation>
        <location evidence="1">Cell membrane</location>
        <topology evidence="1">Multi-pass membrane protein</topology>
    </subcellularLocation>
</comment>
<dbReference type="Pfam" id="PF02378">
    <property type="entry name" value="PTS_EIIC"/>
    <property type="match status" value="1"/>
</dbReference>
<dbReference type="GO" id="GO:0005886">
    <property type="term" value="C:plasma membrane"/>
    <property type="evidence" value="ECO:0007669"/>
    <property type="project" value="UniProtKB-SubCell"/>
</dbReference>
<accession>A0A102KJP7</accession>
<proteinExistence type="predicted"/>
<dbReference type="PROSITE" id="PS51103">
    <property type="entry name" value="PTS_EIIC_TYPE_1"/>
    <property type="match status" value="1"/>
</dbReference>
<dbReference type="RefSeq" id="WP_059615099.1">
    <property type="nucleotide sequence ID" value="NZ_CP013368.1"/>
</dbReference>
<sequence>MTEIETAQALLPLVGGTANVARLSHCATRLRLVVHDADKVDHPAIGALDLVKGSFSGAGQVQIIIGQGTVEKVHDALHPLLAASATGSLDEVKQAAVAQQNVAQKLARTLSNIFVPIIPVIVASGLLMGLLGMLKSMGWIDGDSAVFQILNVFANTAFVFLPILIAFSAARDFGVSPFLAAALGGIMIHPDLQNAWTLGTGVHEYWDLFGLHIAKVGYQGTVLPILLAVWMMSWLERGVKRFMPNAIDLIFTPFLTLLISGAVTLTVVGPIGRALGDGLSFGLQAIYQHGGAVAGVVFGGLYSTIVVTGIHHSFHAIEAGLLANRSIGVNFLLPIWSMANVAQGGAALAVFFTTRDEKIRQVAVPAALSCLMGITEAAIFGVNLRFFWPFVFGAIGGAIGGGWVVATHVGMTGIGLTGLPGLAIVRPDGLVNYLVGGVLAFSVAFAGTWLRSVKAKVAHGELTGA</sequence>
<comment type="caution">
    <text evidence="11">The sequence shown here is derived from an EMBL/GenBank/DDBJ whole genome shotgun (WGS) entry which is preliminary data.</text>
</comment>
<keyword evidence="5" id="KW-0808">Transferase</keyword>
<dbReference type="AlphaFoldDB" id="A0A102KJP7"/>